<protein>
    <submittedName>
        <fullName evidence="3">Tripartite tricarboxylate transporter substrate binding protein</fullName>
    </submittedName>
</protein>
<evidence type="ECO:0000313" key="3">
    <source>
        <dbReference type="EMBL" id="NYT38133.1"/>
    </source>
</evidence>
<keyword evidence="2" id="KW-0732">Signal</keyword>
<dbReference type="CDD" id="cd07012">
    <property type="entry name" value="PBP2_Bug_TTT"/>
    <property type="match status" value="1"/>
</dbReference>
<evidence type="ECO:0000256" key="1">
    <source>
        <dbReference type="ARBA" id="ARBA00006987"/>
    </source>
</evidence>
<dbReference type="InterPro" id="IPR042100">
    <property type="entry name" value="Bug_dom1"/>
</dbReference>
<dbReference type="PANTHER" id="PTHR42928:SF5">
    <property type="entry name" value="BLR1237 PROTEIN"/>
    <property type="match status" value="1"/>
</dbReference>
<comment type="similarity">
    <text evidence="1">Belongs to the UPF0065 (bug) family.</text>
</comment>
<name>A0A853FDI5_9BURK</name>
<gene>
    <name evidence="3" type="ORF">H0A68_14690</name>
</gene>
<dbReference type="InterPro" id="IPR005064">
    <property type="entry name" value="BUG"/>
</dbReference>
<reference evidence="3 4" key="1">
    <citation type="submission" date="2020-07" db="EMBL/GenBank/DDBJ databases">
        <title>Taxonomic revisions and descriptions of new bacterial species based on genomic comparisons in the high-G+C-content subgroup of the family Alcaligenaceae.</title>
        <authorList>
            <person name="Szabo A."/>
            <person name="Felfoldi T."/>
        </authorList>
    </citation>
    <scope>NUCLEOTIDE SEQUENCE [LARGE SCALE GENOMIC DNA]</scope>
    <source>
        <strain evidence="3 4">DSM 25264</strain>
    </source>
</reference>
<sequence length="326" mass="34750">MLNKILSFKVWLAAVLLAGASGAAYAAYPDQQPIRVVLPYSPGAASDIVMRVIQPFLAEELGQTIVLEYKSGAGGNIGSQYVARAEPDGYTLLLGATNNFVINQFLYKDMGYDPLKDLAPVTKVVDVPAFIYMNTQVPAKNFAEFKAYAHEHPGTLNYGTPGAGTTPALSGWMLSEAIGGKMVAVQYRGSGPGVQALLSNEIQVYIGGYGIAASYLSTGKIVPLAVAAQKRFEALPDVPTTHELGIGQAVVSNWWGLAAPAGTSPDIINTLNAAMQKVLANPEVEKKMTRLGFVVNPSSAEQFQQNLAKEAPYWQDVINKAGVKIN</sequence>
<evidence type="ECO:0000313" key="4">
    <source>
        <dbReference type="Proteomes" id="UP000580517"/>
    </source>
</evidence>
<dbReference type="Pfam" id="PF03401">
    <property type="entry name" value="TctC"/>
    <property type="match status" value="1"/>
</dbReference>
<evidence type="ECO:0000256" key="2">
    <source>
        <dbReference type="SAM" id="SignalP"/>
    </source>
</evidence>
<dbReference type="Gene3D" id="3.40.190.10">
    <property type="entry name" value="Periplasmic binding protein-like II"/>
    <property type="match status" value="1"/>
</dbReference>
<dbReference type="AlphaFoldDB" id="A0A853FDI5"/>
<dbReference type="SUPFAM" id="SSF53850">
    <property type="entry name" value="Periplasmic binding protein-like II"/>
    <property type="match status" value="1"/>
</dbReference>
<accession>A0A853FDI5</accession>
<dbReference type="PIRSF" id="PIRSF017082">
    <property type="entry name" value="YflP"/>
    <property type="match status" value="1"/>
</dbReference>
<dbReference type="PANTHER" id="PTHR42928">
    <property type="entry name" value="TRICARBOXYLATE-BINDING PROTEIN"/>
    <property type="match status" value="1"/>
</dbReference>
<comment type="caution">
    <text evidence="3">The sequence shown here is derived from an EMBL/GenBank/DDBJ whole genome shotgun (WGS) entry which is preliminary data.</text>
</comment>
<organism evidence="3 4">
    <name type="scientific">Allopusillimonas soli</name>
    <dbReference type="NCBI Taxonomy" id="659016"/>
    <lineage>
        <taxon>Bacteria</taxon>
        <taxon>Pseudomonadati</taxon>
        <taxon>Pseudomonadota</taxon>
        <taxon>Betaproteobacteria</taxon>
        <taxon>Burkholderiales</taxon>
        <taxon>Alcaligenaceae</taxon>
        <taxon>Allopusillimonas</taxon>
    </lineage>
</organism>
<proteinExistence type="inferred from homology"/>
<feature type="signal peptide" evidence="2">
    <location>
        <begin position="1"/>
        <end position="26"/>
    </location>
</feature>
<dbReference type="OrthoDB" id="8648920at2"/>
<dbReference type="Proteomes" id="UP000580517">
    <property type="component" value="Unassembled WGS sequence"/>
</dbReference>
<dbReference type="EMBL" id="JACCEW010000004">
    <property type="protein sequence ID" value="NYT38133.1"/>
    <property type="molecule type" value="Genomic_DNA"/>
</dbReference>
<dbReference type="Gene3D" id="3.40.190.150">
    <property type="entry name" value="Bordetella uptake gene, domain 1"/>
    <property type="match status" value="1"/>
</dbReference>
<keyword evidence="4" id="KW-1185">Reference proteome</keyword>
<dbReference type="RefSeq" id="WP_129970063.1">
    <property type="nucleotide sequence ID" value="NZ_JACCEW010000004.1"/>
</dbReference>
<feature type="chain" id="PRO_5032742244" evidence="2">
    <location>
        <begin position="27"/>
        <end position="326"/>
    </location>
</feature>